<dbReference type="FunFam" id="1.10.10.10:FF:000028">
    <property type="entry name" value="Fumarate/nitrate reduction transcriptional regulator Fnr"/>
    <property type="match status" value="1"/>
</dbReference>
<evidence type="ECO:0000313" key="16">
    <source>
        <dbReference type="EMBL" id="MCS4279223.1"/>
    </source>
</evidence>
<dbReference type="InterPro" id="IPR050397">
    <property type="entry name" value="Env_Response_Regulators"/>
</dbReference>
<dbReference type="GO" id="GO:0003700">
    <property type="term" value="F:DNA-binding transcription factor activity"/>
    <property type="evidence" value="ECO:0007669"/>
    <property type="project" value="TreeGrafter"/>
</dbReference>
<dbReference type="EMBL" id="JANUEK010000002">
    <property type="protein sequence ID" value="MCS4279223.1"/>
    <property type="molecule type" value="Genomic_DNA"/>
</dbReference>
<sequence length="260" mass="28018">MSAISPIHAAPDQQGRSPAAANDGNSLRFCSTCAFSDACTSQGYDKTALAELHVLVDHVGPFHAGDVIFRAGEAFDAIAAVRAGTVKTFVDDSQGSDQVLGFSLPGEVIGLNAIHGARYPCNAVALDTVYLCRISFPKISQLAIRMPGLQARLFSLLSAEIGKAAQLGANNRTEERMAAFLVDISERYARRGFSARRFNLTMTRTEIANYLRMAPETASRVLRRLNDDGVISVKQREVLLLQPELLAALATPHDGRGELS</sequence>
<comment type="caution">
    <text evidence="16">The sequence shown here is derived from an EMBL/GenBank/DDBJ whole genome shotgun (WGS) entry which is preliminary data.</text>
</comment>
<comment type="subcellular location">
    <subcellularLocation>
        <location evidence="1">Cytoplasm</location>
    </subcellularLocation>
</comment>
<dbReference type="PROSITE" id="PS50042">
    <property type="entry name" value="CNMP_BINDING_3"/>
    <property type="match status" value="1"/>
</dbReference>
<evidence type="ECO:0000256" key="3">
    <source>
        <dbReference type="ARBA" id="ARBA00020769"/>
    </source>
</evidence>
<evidence type="ECO:0000256" key="13">
    <source>
        <dbReference type="SAM" id="MobiDB-lite"/>
    </source>
</evidence>
<dbReference type="InterPro" id="IPR014710">
    <property type="entry name" value="RmlC-like_jellyroll"/>
</dbReference>
<evidence type="ECO:0000256" key="1">
    <source>
        <dbReference type="ARBA" id="ARBA00004496"/>
    </source>
</evidence>
<evidence type="ECO:0000256" key="12">
    <source>
        <dbReference type="ARBA" id="ARBA00031697"/>
    </source>
</evidence>
<dbReference type="PANTHER" id="PTHR24567">
    <property type="entry name" value="CRP FAMILY TRANSCRIPTIONAL REGULATORY PROTEIN"/>
    <property type="match status" value="1"/>
</dbReference>
<dbReference type="PROSITE" id="PS51063">
    <property type="entry name" value="HTH_CRP_2"/>
    <property type="match status" value="1"/>
</dbReference>
<accession>A0AAW5PFM1</accession>
<dbReference type="Gene3D" id="1.10.10.10">
    <property type="entry name" value="Winged helix-like DNA-binding domain superfamily/Winged helix DNA-binding domain"/>
    <property type="match status" value="1"/>
</dbReference>
<dbReference type="Pfam" id="PF13545">
    <property type="entry name" value="HTH_Crp_2"/>
    <property type="match status" value="1"/>
</dbReference>
<dbReference type="InterPro" id="IPR036390">
    <property type="entry name" value="WH_DNA-bd_sf"/>
</dbReference>
<evidence type="ECO:0000256" key="11">
    <source>
        <dbReference type="ARBA" id="ARBA00023163"/>
    </source>
</evidence>
<evidence type="ECO:0000256" key="4">
    <source>
        <dbReference type="ARBA" id="ARBA00022491"/>
    </source>
</evidence>
<keyword evidence="8" id="KW-0843">Virulence</keyword>
<evidence type="ECO:0000313" key="17">
    <source>
        <dbReference type="Proteomes" id="UP001320691"/>
    </source>
</evidence>
<proteinExistence type="predicted"/>
<dbReference type="Pfam" id="PF00027">
    <property type="entry name" value="cNMP_binding"/>
    <property type="match status" value="1"/>
</dbReference>
<keyword evidence="9" id="KW-0238">DNA-binding</keyword>
<evidence type="ECO:0000256" key="5">
    <source>
        <dbReference type="ARBA" id="ARBA00022533"/>
    </source>
</evidence>
<dbReference type="CDD" id="cd00038">
    <property type="entry name" value="CAP_ED"/>
    <property type="match status" value="1"/>
</dbReference>
<dbReference type="PANTHER" id="PTHR24567:SF75">
    <property type="entry name" value="FUMARATE AND NITRATE REDUCTION REGULATORY PROTEIN"/>
    <property type="match status" value="1"/>
</dbReference>
<evidence type="ECO:0000256" key="6">
    <source>
        <dbReference type="ARBA" id="ARBA00022636"/>
    </source>
</evidence>
<dbReference type="Gene3D" id="2.60.120.10">
    <property type="entry name" value="Jelly Rolls"/>
    <property type="match status" value="1"/>
</dbReference>
<dbReference type="GO" id="GO:0005829">
    <property type="term" value="C:cytosol"/>
    <property type="evidence" value="ECO:0007669"/>
    <property type="project" value="TreeGrafter"/>
</dbReference>
<dbReference type="RefSeq" id="WP_259259994.1">
    <property type="nucleotide sequence ID" value="NZ_JANUEK010000002.1"/>
</dbReference>
<dbReference type="PRINTS" id="PR00034">
    <property type="entry name" value="HTHCRP"/>
</dbReference>
<feature type="domain" description="Cyclic nucleotide-binding" evidence="14">
    <location>
        <begin position="62"/>
        <end position="114"/>
    </location>
</feature>
<keyword evidence="7" id="KW-0805">Transcription regulation</keyword>
<dbReference type="InterPro" id="IPR018490">
    <property type="entry name" value="cNMP-bd_dom_sf"/>
</dbReference>
<feature type="region of interest" description="Disordered" evidence="13">
    <location>
        <begin position="1"/>
        <end position="21"/>
    </location>
</feature>
<dbReference type="AlphaFoldDB" id="A0AAW5PFM1"/>
<name>A0AAW5PFM1_9GAMM</name>
<comment type="subunit">
    <text evidence="2">Homodimer.</text>
</comment>
<gene>
    <name evidence="16" type="ORF">M2412_001190</name>
</gene>
<dbReference type="InterPro" id="IPR012318">
    <property type="entry name" value="HTH_CRP"/>
</dbReference>
<evidence type="ECO:0000256" key="8">
    <source>
        <dbReference type="ARBA" id="ARBA00023026"/>
    </source>
</evidence>
<protein>
    <recommendedName>
        <fullName evidence="3">CRP-like protein Clp</fullName>
    </recommendedName>
    <alternativeName>
        <fullName evidence="12">Catabolite activation-like protein</fullName>
    </alternativeName>
</protein>
<keyword evidence="11" id="KW-0804">Transcription</keyword>
<evidence type="ECO:0000256" key="10">
    <source>
        <dbReference type="ARBA" id="ARBA00023159"/>
    </source>
</evidence>
<dbReference type="InterPro" id="IPR000595">
    <property type="entry name" value="cNMP-bd_dom"/>
</dbReference>
<organism evidence="16 17">
    <name type="scientific">Stenotrophomonas rhizophila</name>
    <dbReference type="NCBI Taxonomy" id="216778"/>
    <lineage>
        <taxon>Bacteria</taxon>
        <taxon>Pseudomonadati</taxon>
        <taxon>Pseudomonadota</taxon>
        <taxon>Gammaproteobacteria</taxon>
        <taxon>Lysobacterales</taxon>
        <taxon>Lysobacteraceae</taxon>
        <taxon>Stenotrophomonas</taxon>
    </lineage>
</organism>
<dbReference type="SUPFAM" id="SSF51206">
    <property type="entry name" value="cAMP-binding domain-like"/>
    <property type="match status" value="1"/>
</dbReference>
<dbReference type="GO" id="GO:0003824">
    <property type="term" value="F:catalytic activity"/>
    <property type="evidence" value="ECO:0007669"/>
    <property type="project" value="UniProtKB-KW"/>
</dbReference>
<evidence type="ECO:0000259" key="15">
    <source>
        <dbReference type="PROSITE" id="PS51063"/>
    </source>
</evidence>
<feature type="domain" description="HTH crp-type" evidence="15">
    <location>
        <begin position="171"/>
        <end position="244"/>
    </location>
</feature>
<dbReference type="SUPFAM" id="SSF46785">
    <property type="entry name" value="Winged helix' DNA-binding domain"/>
    <property type="match status" value="1"/>
</dbReference>
<dbReference type="SMART" id="SM00100">
    <property type="entry name" value="cNMP"/>
    <property type="match status" value="1"/>
</dbReference>
<evidence type="ECO:0000259" key="14">
    <source>
        <dbReference type="PROSITE" id="PS50042"/>
    </source>
</evidence>
<dbReference type="GO" id="GO:0003677">
    <property type="term" value="F:DNA binding"/>
    <property type="evidence" value="ECO:0007669"/>
    <property type="project" value="UniProtKB-KW"/>
</dbReference>
<reference evidence="16" key="1">
    <citation type="submission" date="2022-08" db="EMBL/GenBank/DDBJ databases">
        <title>Genomic analyses of the natural microbiome of Caenorhabditis elegans.</title>
        <authorList>
            <person name="Samuel B."/>
        </authorList>
    </citation>
    <scope>NUCLEOTIDE SEQUENCE</scope>
    <source>
        <strain evidence="16">BIGb0277</strain>
    </source>
</reference>
<keyword evidence="10" id="KW-0010">Activator</keyword>
<keyword evidence="4" id="KW-0678">Repressor</keyword>
<dbReference type="Proteomes" id="UP001320691">
    <property type="component" value="Unassembled WGS sequence"/>
</dbReference>
<keyword evidence="6" id="KW-0973">c-di-GMP</keyword>
<evidence type="ECO:0000256" key="7">
    <source>
        <dbReference type="ARBA" id="ARBA00023015"/>
    </source>
</evidence>
<evidence type="ECO:0000256" key="9">
    <source>
        <dbReference type="ARBA" id="ARBA00023125"/>
    </source>
</evidence>
<dbReference type="CDD" id="cd00092">
    <property type="entry name" value="HTH_CRP"/>
    <property type="match status" value="1"/>
</dbReference>
<evidence type="ECO:0000256" key="2">
    <source>
        <dbReference type="ARBA" id="ARBA00011738"/>
    </source>
</evidence>
<keyword evidence="5" id="KW-0021">Allosteric enzyme</keyword>
<dbReference type="SMART" id="SM00419">
    <property type="entry name" value="HTH_CRP"/>
    <property type="match status" value="1"/>
</dbReference>
<dbReference type="InterPro" id="IPR036388">
    <property type="entry name" value="WH-like_DNA-bd_sf"/>
</dbReference>